<evidence type="ECO:0000313" key="2">
    <source>
        <dbReference type="Proteomes" id="UP000226106"/>
    </source>
</evidence>
<evidence type="ECO:0000313" key="1">
    <source>
        <dbReference type="EMBL" id="PFT50783.1"/>
    </source>
</evidence>
<reference evidence="1 2" key="1">
    <citation type="submission" date="2017-09" db="EMBL/GenBank/DDBJ databases">
        <title>Large-scale bioinformatics analysis of Bacillus genomes uncovers conserved roles of natural products in bacterial physiology.</title>
        <authorList>
            <consortium name="Agbiome Team Llc"/>
            <person name="Bleich R.M."/>
            <person name="Grubbs K.J."/>
            <person name="Santa Maria K.C."/>
            <person name="Allen S.E."/>
            <person name="Farag S."/>
            <person name="Shank E.A."/>
            <person name="Bowers A."/>
        </authorList>
    </citation>
    <scope>NUCLEOTIDE SEQUENCE [LARGE SCALE GENOMIC DNA]</scope>
    <source>
        <strain evidence="1 2">AFS065400</strain>
    </source>
</reference>
<comment type="caution">
    <text evidence="1">The sequence shown here is derived from an EMBL/GenBank/DDBJ whole genome shotgun (WGS) entry which is preliminary data.</text>
</comment>
<accession>A0A9X7FXY0</accession>
<organism evidence="1 2">
    <name type="scientific">Bacillus thuringiensis</name>
    <dbReference type="NCBI Taxonomy" id="1428"/>
    <lineage>
        <taxon>Bacteria</taxon>
        <taxon>Bacillati</taxon>
        <taxon>Bacillota</taxon>
        <taxon>Bacilli</taxon>
        <taxon>Bacillales</taxon>
        <taxon>Bacillaceae</taxon>
        <taxon>Bacillus</taxon>
        <taxon>Bacillus cereus group</taxon>
    </lineage>
</organism>
<proteinExistence type="predicted"/>
<protein>
    <submittedName>
        <fullName evidence="1">Uncharacterized protein</fullName>
    </submittedName>
</protein>
<dbReference type="AlphaFoldDB" id="A0A9X7FXY0"/>
<dbReference type="EMBL" id="NVCO01000007">
    <property type="protein sequence ID" value="PFT50783.1"/>
    <property type="molecule type" value="Genomic_DNA"/>
</dbReference>
<dbReference type="Proteomes" id="UP000226106">
    <property type="component" value="Unassembled WGS sequence"/>
</dbReference>
<dbReference type="RefSeq" id="WP_098392887.1">
    <property type="nucleotide sequence ID" value="NZ_JAUORE010000003.1"/>
</dbReference>
<name>A0A9X7FXY0_BACTU</name>
<gene>
    <name evidence="1" type="ORF">COK72_01910</name>
</gene>
<sequence>MNTNEWKVEFTIGETKISRLADVSSLEAIQEEGKRVMVVNNAVSKIKKDTGINLRDIIEDVHSNAVIRLV</sequence>